<keyword evidence="2" id="KW-1185">Reference proteome</keyword>
<dbReference type="AlphaFoldDB" id="L8WMG6"/>
<name>L8WMG6_THACA</name>
<dbReference type="Proteomes" id="UP000011668">
    <property type="component" value="Unassembled WGS sequence"/>
</dbReference>
<accession>L8WMG6</accession>
<dbReference type="EMBL" id="AFRT01001897">
    <property type="protein sequence ID" value="ELU39150.1"/>
    <property type="molecule type" value="Genomic_DNA"/>
</dbReference>
<organism evidence="1 2">
    <name type="scientific">Thanatephorus cucumeris (strain AG1-IA)</name>
    <name type="common">Rice sheath blight fungus</name>
    <name type="synonym">Rhizoctonia solani</name>
    <dbReference type="NCBI Taxonomy" id="983506"/>
    <lineage>
        <taxon>Eukaryota</taxon>
        <taxon>Fungi</taxon>
        <taxon>Dikarya</taxon>
        <taxon>Basidiomycota</taxon>
        <taxon>Agaricomycotina</taxon>
        <taxon>Agaricomycetes</taxon>
        <taxon>Cantharellales</taxon>
        <taxon>Ceratobasidiaceae</taxon>
        <taxon>Rhizoctonia</taxon>
        <taxon>Rhizoctonia solani AG-1</taxon>
    </lineage>
</organism>
<reference evidence="1 2" key="1">
    <citation type="journal article" date="2013" name="Nat. Commun.">
        <title>The evolution and pathogenic mechanisms of the rice sheath blight pathogen.</title>
        <authorList>
            <person name="Zheng A."/>
            <person name="Lin R."/>
            <person name="Xu L."/>
            <person name="Qin P."/>
            <person name="Tang C."/>
            <person name="Ai P."/>
            <person name="Zhang D."/>
            <person name="Liu Y."/>
            <person name="Sun Z."/>
            <person name="Feng H."/>
            <person name="Wang Y."/>
            <person name="Chen Y."/>
            <person name="Liang X."/>
            <person name="Fu R."/>
            <person name="Li Q."/>
            <person name="Zhang J."/>
            <person name="Yu X."/>
            <person name="Xie Z."/>
            <person name="Ding L."/>
            <person name="Guan P."/>
            <person name="Tang J."/>
            <person name="Liang Y."/>
            <person name="Wang S."/>
            <person name="Deng Q."/>
            <person name="Li S."/>
            <person name="Zhu J."/>
            <person name="Wang L."/>
            <person name="Liu H."/>
            <person name="Li P."/>
        </authorList>
    </citation>
    <scope>NUCLEOTIDE SEQUENCE [LARGE SCALE GENOMIC DNA]</scope>
    <source>
        <strain evidence="2">AG-1 IA</strain>
    </source>
</reference>
<protein>
    <submittedName>
        <fullName evidence="1">Uncharacterized protein</fullName>
    </submittedName>
</protein>
<comment type="caution">
    <text evidence="1">The sequence shown here is derived from an EMBL/GenBank/DDBJ whole genome shotgun (WGS) entry which is preliminary data.</text>
</comment>
<evidence type="ECO:0000313" key="2">
    <source>
        <dbReference type="Proteomes" id="UP000011668"/>
    </source>
</evidence>
<evidence type="ECO:0000313" key="1">
    <source>
        <dbReference type="EMBL" id="ELU39150.1"/>
    </source>
</evidence>
<dbReference type="HOGENOM" id="CLU_2442378_0_0_1"/>
<proteinExistence type="predicted"/>
<gene>
    <name evidence="1" type="ORF">AG1IA_06816</name>
</gene>
<sequence>MARNRGPYFVVRQVYVNREKMLGSIIGRWTLLSSAAMHRLRCAELFDSTGDLHASRSSFLIEAKGDLVEDLHPAFSLGTKPTAGGGCLSQ</sequence>